<gene>
    <name evidence="1" type="ordered locus">Namu_1229</name>
</gene>
<dbReference type="InParanoid" id="C8XDH0"/>
<dbReference type="KEGG" id="nml:Namu_1229"/>
<dbReference type="OrthoDB" id="3692310at2"/>
<dbReference type="AlphaFoldDB" id="C8XDH0"/>
<reference evidence="2" key="1">
    <citation type="submission" date="2009-09" db="EMBL/GenBank/DDBJ databases">
        <title>The complete genome of Nakamurella multipartita DSM 44233.</title>
        <authorList>
            <consortium name="US DOE Joint Genome Institute (JGI-PGF)"/>
            <person name="Lucas S."/>
            <person name="Copeland A."/>
            <person name="Lapidus A."/>
            <person name="Glavina del Rio T."/>
            <person name="Dalin E."/>
            <person name="Tice H."/>
            <person name="Bruce D."/>
            <person name="Goodwin L."/>
            <person name="Pitluck S."/>
            <person name="Kyrpides N."/>
            <person name="Mavromatis K."/>
            <person name="Ivanova N."/>
            <person name="Ovchinnikova G."/>
            <person name="Sims D."/>
            <person name="Meincke L."/>
            <person name="Brettin T."/>
            <person name="Detter J.C."/>
            <person name="Han C."/>
            <person name="Larimer F."/>
            <person name="Land M."/>
            <person name="Hauser L."/>
            <person name="Markowitz V."/>
            <person name="Cheng J.-F."/>
            <person name="Hugenholtz P."/>
            <person name="Woyke T."/>
            <person name="Wu D."/>
            <person name="Klenk H.-P."/>
            <person name="Eisen J.A."/>
        </authorList>
    </citation>
    <scope>NUCLEOTIDE SEQUENCE [LARGE SCALE GENOMIC DNA]</scope>
    <source>
        <strain evidence="2">ATCC 700099 / DSM 44233 / CIP 104796 / JCM 9543 / NBRC 105858 / Y-104</strain>
    </source>
</reference>
<name>C8XDH0_NAKMY</name>
<dbReference type="Proteomes" id="UP000002218">
    <property type="component" value="Chromosome"/>
</dbReference>
<keyword evidence="2" id="KW-1185">Reference proteome</keyword>
<dbReference type="HOGENOM" id="CLU_1747672_0_0_11"/>
<evidence type="ECO:0000313" key="2">
    <source>
        <dbReference type="Proteomes" id="UP000002218"/>
    </source>
</evidence>
<dbReference type="EMBL" id="CP001737">
    <property type="protein sequence ID" value="ACV77634.1"/>
    <property type="molecule type" value="Genomic_DNA"/>
</dbReference>
<protein>
    <submittedName>
        <fullName evidence="1">Uncharacterized protein</fullName>
    </submittedName>
</protein>
<accession>C8XDH0</accession>
<proteinExistence type="predicted"/>
<sequence precursor="true">MITSATLTAWLPGGPGEWAATVQRASDLGEMSWLWADLGGLQHAGSLPEAAPITGCIWGWADQRWVRLRVDYPIGGAARVYGAMLTADPNAGAAGEGAGTRVQVRDTRTDAFRSSHSRGPGLSALKGHQVRCLSVPARSLTFVELVPQR</sequence>
<evidence type="ECO:0000313" key="1">
    <source>
        <dbReference type="EMBL" id="ACV77634.1"/>
    </source>
</evidence>
<dbReference type="RefSeq" id="WP_015746546.1">
    <property type="nucleotide sequence ID" value="NC_013235.1"/>
</dbReference>
<dbReference type="STRING" id="479431.Namu_1229"/>
<organism evidence="1 2">
    <name type="scientific">Nakamurella multipartita (strain ATCC 700099 / DSM 44233 / CIP 104796 / JCM 9543 / NBRC 105858 / Y-104)</name>
    <name type="common">Microsphaera multipartita</name>
    <dbReference type="NCBI Taxonomy" id="479431"/>
    <lineage>
        <taxon>Bacteria</taxon>
        <taxon>Bacillati</taxon>
        <taxon>Actinomycetota</taxon>
        <taxon>Actinomycetes</taxon>
        <taxon>Nakamurellales</taxon>
        <taxon>Nakamurellaceae</taxon>
        <taxon>Nakamurella</taxon>
    </lineage>
</organism>
<reference evidence="1 2" key="2">
    <citation type="journal article" date="2010" name="Stand. Genomic Sci.">
        <title>Complete genome sequence of Nakamurella multipartita type strain (Y-104).</title>
        <authorList>
            <person name="Tice H."/>
            <person name="Mayilraj S."/>
            <person name="Sims D."/>
            <person name="Lapidus A."/>
            <person name="Nolan M."/>
            <person name="Lucas S."/>
            <person name="Glavina Del Rio T."/>
            <person name="Copeland A."/>
            <person name="Cheng J.F."/>
            <person name="Meincke L."/>
            <person name="Bruce D."/>
            <person name="Goodwin L."/>
            <person name="Pitluck S."/>
            <person name="Ivanova N."/>
            <person name="Mavromatis K."/>
            <person name="Ovchinnikova G."/>
            <person name="Pati A."/>
            <person name="Chen A."/>
            <person name="Palaniappan K."/>
            <person name="Land M."/>
            <person name="Hauser L."/>
            <person name="Chang Y.J."/>
            <person name="Jeffries C.D."/>
            <person name="Detter J.C."/>
            <person name="Brettin T."/>
            <person name="Rohde M."/>
            <person name="Goker M."/>
            <person name="Bristow J."/>
            <person name="Eisen J.A."/>
            <person name="Markowitz V."/>
            <person name="Hugenholtz P."/>
            <person name="Kyrpides N.C."/>
            <person name="Klenk H.P."/>
            <person name="Chen F."/>
        </authorList>
    </citation>
    <scope>NUCLEOTIDE SEQUENCE [LARGE SCALE GENOMIC DNA]</scope>
    <source>
        <strain evidence="2">ATCC 700099 / DSM 44233 / CIP 104796 / JCM 9543 / NBRC 105858 / Y-104</strain>
    </source>
</reference>